<evidence type="ECO:0000256" key="4">
    <source>
        <dbReference type="RuleBase" id="RU364105"/>
    </source>
</evidence>
<dbReference type="GO" id="GO:0022627">
    <property type="term" value="C:cytosolic small ribosomal subunit"/>
    <property type="evidence" value="ECO:0007669"/>
    <property type="project" value="TreeGrafter"/>
</dbReference>
<dbReference type="GO" id="GO:0003735">
    <property type="term" value="F:structural constituent of ribosome"/>
    <property type="evidence" value="ECO:0007669"/>
    <property type="project" value="InterPro"/>
</dbReference>
<evidence type="ECO:0000313" key="7">
    <source>
        <dbReference type="Proteomes" id="UP001150569"/>
    </source>
</evidence>
<dbReference type="Pfam" id="PF01251">
    <property type="entry name" value="Ribosomal_S7e"/>
    <property type="match status" value="1"/>
</dbReference>
<keyword evidence="3 4" id="KW-0687">Ribonucleoprotein</keyword>
<organism evidence="6 7">
    <name type="scientific">Tieghemiomyces parasiticus</name>
    <dbReference type="NCBI Taxonomy" id="78921"/>
    <lineage>
        <taxon>Eukaryota</taxon>
        <taxon>Fungi</taxon>
        <taxon>Fungi incertae sedis</taxon>
        <taxon>Zoopagomycota</taxon>
        <taxon>Kickxellomycotina</taxon>
        <taxon>Dimargaritomycetes</taxon>
        <taxon>Dimargaritales</taxon>
        <taxon>Dimargaritaceae</taxon>
        <taxon>Tieghemiomyces</taxon>
    </lineage>
</organism>
<dbReference type="PANTHER" id="PTHR11278:SF0">
    <property type="entry name" value="SMALL RIBOSOMAL SUBUNIT PROTEIN ES7"/>
    <property type="match status" value="1"/>
</dbReference>
<protein>
    <recommendedName>
        <fullName evidence="4">40S ribosomal protein S7</fullName>
    </recommendedName>
</protein>
<accession>A0A9W8DYF4</accession>
<dbReference type="Proteomes" id="UP001150569">
    <property type="component" value="Unassembled WGS sequence"/>
</dbReference>
<evidence type="ECO:0000256" key="2">
    <source>
        <dbReference type="ARBA" id="ARBA00022980"/>
    </source>
</evidence>
<dbReference type="GO" id="GO:0006412">
    <property type="term" value="P:translation"/>
    <property type="evidence" value="ECO:0007669"/>
    <property type="project" value="InterPro"/>
</dbReference>
<dbReference type="EMBL" id="JANBPT010000985">
    <property type="protein sequence ID" value="KAJ1910962.1"/>
    <property type="molecule type" value="Genomic_DNA"/>
</dbReference>
<dbReference type="PANTHER" id="PTHR11278">
    <property type="entry name" value="40S RIBOSOMAL PROTEIN S7"/>
    <property type="match status" value="1"/>
</dbReference>
<evidence type="ECO:0000256" key="1">
    <source>
        <dbReference type="ARBA" id="ARBA00007820"/>
    </source>
</evidence>
<dbReference type="InterPro" id="IPR000554">
    <property type="entry name" value="Ribosomal_eS7"/>
</dbReference>
<keyword evidence="7" id="KW-1185">Reference proteome</keyword>
<evidence type="ECO:0000313" key="5">
    <source>
        <dbReference type="EMBL" id="KAJ1910962.1"/>
    </source>
</evidence>
<proteinExistence type="inferred from homology"/>
<dbReference type="AlphaFoldDB" id="A0A9W8DYF4"/>
<dbReference type="GO" id="GO:0042274">
    <property type="term" value="P:ribosomal small subunit biogenesis"/>
    <property type="evidence" value="ECO:0007669"/>
    <property type="project" value="TreeGrafter"/>
</dbReference>
<comment type="caution">
    <text evidence="6">The sequence shown here is derived from an EMBL/GenBank/DDBJ whole genome shotgun (WGS) entry which is preliminary data.</text>
</comment>
<name>A0A9W8DYF4_9FUNG</name>
<comment type="similarity">
    <text evidence="1 4">Belongs to the eukaryotic ribosomal protein eS7 family.</text>
</comment>
<sequence length="193" mass="22136">MSATSKIFKGEESKPTELTLQVAQALYDLEQNSPDLKKDLRPIQITSAREFPVEGNKKALVVFVPVPAHKQTQKVQQRLVRELEKKFSDRQVVFIAKRTVLPEPTRKNRPKQPRPYSRTVAHVQKKMLTDLVYPTDIVGKRLRVKVDGTKLMKVFLDQKDSTSMEYKLDTFSAVYKQLAGKDVTFEFRPSGLC</sequence>
<dbReference type="GO" id="GO:0006364">
    <property type="term" value="P:rRNA processing"/>
    <property type="evidence" value="ECO:0007669"/>
    <property type="project" value="TreeGrafter"/>
</dbReference>
<dbReference type="GO" id="GO:0030686">
    <property type="term" value="C:90S preribosome"/>
    <property type="evidence" value="ECO:0007669"/>
    <property type="project" value="TreeGrafter"/>
</dbReference>
<dbReference type="GO" id="GO:0032040">
    <property type="term" value="C:small-subunit processome"/>
    <property type="evidence" value="ECO:0007669"/>
    <property type="project" value="TreeGrafter"/>
</dbReference>
<dbReference type="OrthoDB" id="1724687at2759"/>
<reference evidence="6" key="1">
    <citation type="submission" date="2022-07" db="EMBL/GenBank/DDBJ databases">
        <title>Phylogenomic reconstructions and comparative analyses of Kickxellomycotina fungi.</title>
        <authorList>
            <person name="Reynolds N.K."/>
            <person name="Stajich J.E."/>
            <person name="Barry K."/>
            <person name="Grigoriev I.V."/>
            <person name="Crous P."/>
            <person name="Smith M.E."/>
        </authorList>
    </citation>
    <scope>NUCLEOTIDE SEQUENCE</scope>
    <source>
        <strain evidence="6">RSA 861</strain>
    </source>
</reference>
<gene>
    <name evidence="6" type="primary">RPS7A_1</name>
    <name evidence="5" type="synonym">RPS7A_2</name>
    <name evidence="6" type="ORF">IWQ60_001300</name>
    <name evidence="5" type="ORF">IWQ60_010373</name>
</gene>
<keyword evidence="2 4" id="KW-0689">Ribosomal protein</keyword>
<evidence type="ECO:0000256" key="3">
    <source>
        <dbReference type="ARBA" id="ARBA00023274"/>
    </source>
</evidence>
<dbReference type="EMBL" id="JANBPT010000040">
    <property type="protein sequence ID" value="KAJ1929289.1"/>
    <property type="molecule type" value="Genomic_DNA"/>
</dbReference>
<evidence type="ECO:0000313" key="6">
    <source>
        <dbReference type="EMBL" id="KAJ1929289.1"/>
    </source>
</evidence>